<feature type="compositionally biased region" description="Basic and acidic residues" evidence="3">
    <location>
        <begin position="75"/>
        <end position="90"/>
    </location>
</feature>
<dbReference type="GO" id="GO:0017025">
    <property type="term" value="F:TBP-class protein binding"/>
    <property type="evidence" value="ECO:0007669"/>
    <property type="project" value="TreeGrafter"/>
</dbReference>
<dbReference type="SUPFAM" id="SSF57783">
    <property type="entry name" value="Zinc beta-ribbon"/>
    <property type="match status" value="1"/>
</dbReference>
<gene>
    <name evidence="4" type="ORF">Ctob_003673</name>
</gene>
<keyword evidence="2" id="KW-0804">Transcription</keyword>
<keyword evidence="1" id="KW-0805">Transcription regulation</keyword>
<dbReference type="GO" id="GO:0005634">
    <property type="term" value="C:nucleus"/>
    <property type="evidence" value="ECO:0007669"/>
    <property type="project" value="TreeGrafter"/>
</dbReference>
<dbReference type="AlphaFoldDB" id="A0A0M0J3V3"/>
<evidence type="ECO:0000313" key="5">
    <source>
        <dbReference type="Proteomes" id="UP000037460"/>
    </source>
</evidence>
<comment type="caution">
    <text evidence="4">The sequence shown here is derived from an EMBL/GenBank/DDBJ whole genome shotgun (WGS) entry which is preliminary data.</text>
</comment>
<accession>A0A0M0J3V3</accession>
<evidence type="ECO:0000256" key="2">
    <source>
        <dbReference type="ARBA" id="ARBA00023163"/>
    </source>
</evidence>
<proteinExistence type="predicted"/>
<dbReference type="Proteomes" id="UP000037460">
    <property type="component" value="Unassembled WGS sequence"/>
</dbReference>
<dbReference type="GO" id="GO:0070897">
    <property type="term" value="P:transcription preinitiation complex assembly"/>
    <property type="evidence" value="ECO:0007669"/>
    <property type="project" value="InterPro"/>
</dbReference>
<organism evidence="4 5">
    <name type="scientific">Chrysochromulina tobinii</name>
    <dbReference type="NCBI Taxonomy" id="1460289"/>
    <lineage>
        <taxon>Eukaryota</taxon>
        <taxon>Haptista</taxon>
        <taxon>Haptophyta</taxon>
        <taxon>Prymnesiophyceae</taxon>
        <taxon>Prymnesiales</taxon>
        <taxon>Chrysochromulinaceae</taxon>
        <taxon>Chrysochromulina</taxon>
    </lineage>
</organism>
<dbReference type="EMBL" id="JWZX01003402">
    <property type="protein sequence ID" value="KOO20923.1"/>
    <property type="molecule type" value="Genomic_DNA"/>
</dbReference>
<name>A0A0M0J3V3_9EUKA</name>
<sequence>MSTTPGAFRAEEEPEVASHYQIVRAPPASDLNRKSMCRNWECGGTEFENDYRSGDRVCRSCGAVQNARNCESQEEEHRTFADDDKKDSKQRTSRSASTGVGMAKLEQANQLAHGQADGDELTHKQRKKIADYKDKVTVLSDALELTDTIKFDGHMLCEDLVRKQHEHDVQCGKGGTCRLTLRLRPAAVIAAALLKEAMRKNGIDRLFEELKKVLKGDDVDAADTGKTISALALLRAFEELVQPKLRNGKQNRPLPQLPKLSVADIAQEAGLTEKTLTQHMRHEDLPWPTLLLQDLAHRLAPPPPFAFRTEAQKILDRILQALDAALAAYPPAQVTM</sequence>
<dbReference type="OrthoDB" id="10656741at2759"/>
<evidence type="ECO:0000256" key="1">
    <source>
        <dbReference type="ARBA" id="ARBA00023015"/>
    </source>
</evidence>
<dbReference type="GO" id="GO:0097550">
    <property type="term" value="C:transcription preinitiation complex"/>
    <property type="evidence" value="ECO:0007669"/>
    <property type="project" value="TreeGrafter"/>
</dbReference>
<dbReference type="PANTHER" id="PTHR11618:SF13">
    <property type="entry name" value="TRANSCRIPTION INITIATION FACTOR IIB"/>
    <property type="match status" value="1"/>
</dbReference>
<protein>
    <submittedName>
        <fullName evidence="4">Uncharacterized protein</fullName>
    </submittedName>
</protein>
<reference evidence="5" key="1">
    <citation type="journal article" date="2015" name="PLoS Genet.">
        <title>Genome Sequence and Transcriptome Analyses of Chrysochromulina tobin: Metabolic Tools for Enhanced Algal Fitness in the Prominent Order Prymnesiales (Haptophyceae).</title>
        <authorList>
            <person name="Hovde B.T."/>
            <person name="Deodato C.R."/>
            <person name="Hunsperger H.M."/>
            <person name="Ryken S.A."/>
            <person name="Yost W."/>
            <person name="Jha R.K."/>
            <person name="Patterson J."/>
            <person name="Monnat R.J. Jr."/>
            <person name="Barlow S.B."/>
            <person name="Starkenburg S.R."/>
            <person name="Cattolico R.A."/>
        </authorList>
    </citation>
    <scope>NUCLEOTIDE SEQUENCE</scope>
    <source>
        <strain evidence="5">CCMP291</strain>
    </source>
</reference>
<dbReference type="InterPro" id="IPR000812">
    <property type="entry name" value="TFIIB"/>
</dbReference>
<dbReference type="PANTHER" id="PTHR11618">
    <property type="entry name" value="TRANSCRIPTION INITIATION FACTOR IIB-RELATED"/>
    <property type="match status" value="1"/>
</dbReference>
<dbReference type="Gene3D" id="1.10.472.170">
    <property type="match status" value="1"/>
</dbReference>
<evidence type="ECO:0000313" key="4">
    <source>
        <dbReference type="EMBL" id="KOO20923.1"/>
    </source>
</evidence>
<keyword evidence="5" id="KW-1185">Reference proteome</keyword>
<evidence type="ECO:0000256" key="3">
    <source>
        <dbReference type="SAM" id="MobiDB-lite"/>
    </source>
</evidence>
<feature type="region of interest" description="Disordered" evidence="3">
    <location>
        <begin position="69"/>
        <end position="103"/>
    </location>
</feature>